<organism evidence="1 2">
    <name type="scientific">Monoraphidium neglectum</name>
    <dbReference type="NCBI Taxonomy" id="145388"/>
    <lineage>
        <taxon>Eukaryota</taxon>
        <taxon>Viridiplantae</taxon>
        <taxon>Chlorophyta</taxon>
        <taxon>core chlorophytes</taxon>
        <taxon>Chlorophyceae</taxon>
        <taxon>CS clade</taxon>
        <taxon>Sphaeropleales</taxon>
        <taxon>Selenastraceae</taxon>
        <taxon>Monoraphidium</taxon>
    </lineage>
</organism>
<dbReference type="AlphaFoldDB" id="A0A0D2MEJ0"/>
<reference evidence="1 2" key="1">
    <citation type="journal article" date="2013" name="BMC Genomics">
        <title>Reconstruction of the lipid metabolism for the microalga Monoraphidium neglectum from its genome sequence reveals characteristics suitable for biofuel production.</title>
        <authorList>
            <person name="Bogen C."/>
            <person name="Al-Dilaimi A."/>
            <person name="Albersmeier A."/>
            <person name="Wichmann J."/>
            <person name="Grundmann M."/>
            <person name="Rupp O."/>
            <person name="Lauersen K.J."/>
            <person name="Blifernez-Klassen O."/>
            <person name="Kalinowski J."/>
            <person name="Goesmann A."/>
            <person name="Mussgnug J.H."/>
            <person name="Kruse O."/>
        </authorList>
    </citation>
    <scope>NUCLEOTIDE SEQUENCE [LARGE SCALE GENOMIC DNA]</scope>
    <source>
        <strain evidence="1 2">SAG 48.87</strain>
    </source>
</reference>
<evidence type="ECO:0000313" key="2">
    <source>
        <dbReference type="Proteomes" id="UP000054498"/>
    </source>
</evidence>
<dbReference type="Proteomes" id="UP000054498">
    <property type="component" value="Unassembled WGS sequence"/>
</dbReference>
<proteinExistence type="predicted"/>
<dbReference type="EMBL" id="KK101945">
    <property type="protein sequence ID" value="KIY99126.1"/>
    <property type="molecule type" value="Genomic_DNA"/>
</dbReference>
<dbReference type="KEGG" id="mng:MNEG_8833"/>
<gene>
    <name evidence="1" type="ORF">MNEG_8833</name>
</gene>
<accession>A0A0D2MEJ0</accession>
<dbReference type="RefSeq" id="XP_013898146.1">
    <property type="nucleotide sequence ID" value="XM_014042692.1"/>
</dbReference>
<sequence length="52" mass="5266">MRRQLQGLESEAAEKQQAAGRLFGFLGIGAGEAQAGEAAATEAESNGNGMGQ</sequence>
<protein>
    <submittedName>
        <fullName evidence="1">Uncharacterized protein</fullName>
    </submittedName>
</protein>
<feature type="non-terminal residue" evidence="1">
    <location>
        <position position="52"/>
    </location>
</feature>
<dbReference type="GeneID" id="25741708"/>
<name>A0A0D2MEJ0_9CHLO</name>
<keyword evidence="2" id="KW-1185">Reference proteome</keyword>
<evidence type="ECO:0000313" key="1">
    <source>
        <dbReference type="EMBL" id="KIY99126.1"/>
    </source>
</evidence>